<dbReference type="AlphaFoldDB" id="A0A9J7MG19"/>
<dbReference type="PRINTS" id="PR02085">
    <property type="entry name" value="POLR2GRINL1"/>
</dbReference>
<sequence>MSNIPAEERQGYLKDMEGKSKAELVDLLRRQELLLNNRRFLNTLPDKGARIIDMVKRLHQLIHQKGEIEAAMEKLQKMQISSGNITTIQEDDEEQCEIDTKEEMLPHNDIEDFTEQQSDDKKTVVVKSYDNISVSANQGGKVLTKEQQRTRTFMAKYSDGKVEMPRLNVAMKQDTSATLVAKETGLKPTPPQKHKLQVAVEETAATPPQYKHGAVHELPLDQAIELWQEQHRKQEELRAQHAVHQPK</sequence>
<reference evidence="1" key="1">
    <citation type="journal article" date="2020" name="Nat. Ecol. Evol.">
        <title>Deeply conserved synteny resolves early events in vertebrate evolution.</title>
        <authorList>
            <person name="Simakov O."/>
            <person name="Marletaz F."/>
            <person name="Yue J.X."/>
            <person name="O'Connell B."/>
            <person name="Jenkins J."/>
            <person name="Brandt A."/>
            <person name="Calef R."/>
            <person name="Tung C.H."/>
            <person name="Huang T.K."/>
            <person name="Schmutz J."/>
            <person name="Satoh N."/>
            <person name="Yu J.K."/>
            <person name="Putnam N.H."/>
            <person name="Green R.E."/>
            <person name="Rokhsar D.S."/>
        </authorList>
    </citation>
    <scope>NUCLEOTIDE SEQUENCE [LARGE SCALE GENOMIC DNA]</scope>
    <source>
        <strain evidence="1">S238N-H82</strain>
    </source>
</reference>
<evidence type="ECO:0000313" key="2">
    <source>
        <dbReference type="RefSeq" id="XP_035666676.1"/>
    </source>
</evidence>
<dbReference type="Proteomes" id="UP000001554">
    <property type="component" value="Chromosome 2"/>
</dbReference>
<name>A0A9J7MG19_BRAFL</name>
<dbReference type="Pfam" id="PF15328">
    <property type="entry name" value="GCOM2"/>
    <property type="match status" value="1"/>
</dbReference>
<gene>
    <name evidence="2" type="primary">LOC118409629</name>
</gene>
<dbReference type="InterPro" id="IPR026213">
    <property type="entry name" value="GRINL1"/>
</dbReference>
<dbReference type="OrthoDB" id="2408655at2759"/>
<dbReference type="RefSeq" id="XP_035666676.1">
    <property type="nucleotide sequence ID" value="XM_035810783.1"/>
</dbReference>
<proteinExistence type="predicted"/>
<dbReference type="GO" id="GO:0006368">
    <property type="term" value="P:transcription elongation by RNA polymerase II"/>
    <property type="evidence" value="ECO:0007669"/>
    <property type="project" value="InterPro"/>
</dbReference>
<dbReference type="PANTHER" id="PTHR23171:SF13">
    <property type="entry name" value="DNA-DIRECTED RNA POLYMERASE II SUBUNIT GRINL1A"/>
    <property type="match status" value="1"/>
</dbReference>
<dbReference type="KEGG" id="bfo:118409629"/>
<protein>
    <submittedName>
        <fullName evidence="2">Uncharacterized protein LOC118409629</fullName>
    </submittedName>
</protein>
<reference evidence="2" key="2">
    <citation type="submission" date="2025-08" db="UniProtKB">
        <authorList>
            <consortium name="RefSeq"/>
        </authorList>
    </citation>
    <scope>IDENTIFICATION</scope>
    <source>
        <strain evidence="2">S238N-H82</strain>
        <tissue evidence="2">Testes</tissue>
    </source>
</reference>
<dbReference type="InterPro" id="IPR051375">
    <property type="entry name" value="Tuftelin_GRINL1A/MYZAP/CCD68"/>
</dbReference>
<dbReference type="GO" id="GO:0005634">
    <property type="term" value="C:nucleus"/>
    <property type="evidence" value="ECO:0007669"/>
    <property type="project" value="InterPro"/>
</dbReference>
<evidence type="ECO:0000313" key="1">
    <source>
        <dbReference type="Proteomes" id="UP000001554"/>
    </source>
</evidence>
<dbReference type="GO" id="GO:0003711">
    <property type="term" value="F:transcription elongation factor activity"/>
    <property type="evidence" value="ECO:0007669"/>
    <property type="project" value="InterPro"/>
</dbReference>
<keyword evidence="1" id="KW-1185">Reference proteome</keyword>
<dbReference type="GeneID" id="118409629"/>
<dbReference type="PANTHER" id="PTHR23171">
    <property type="entry name" value="GDOWN1"/>
    <property type="match status" value="1"/>
</dbReference>
<organism evidence="1 2">
    <name type="scientific">Branchiostoma floridae</name>
    <name type="common">Florida lancelet</name>
    <name type="synonym">Amphioxus</name>
    <dbReference type="NCBI Taxonomy" id="7739"/>
    <lineage>
        <taxon>Eukaryota</taxon>
        <taxon>Metazoa</taxon>
        <taxon>Chordata</taxon>
        <taxon>Cephalochordata</taxon>
        <taxon>Leptocardii</taxon>
        <taxon>Amphioxiformes</taxon>
        <taxon>Branchiostomatidae</taxon>
        <taxon>Branchiostoma</taxon>
    </lineage>
</organism>
<accession>A0A9J7MG19</accession>